<comment type="function">
    <text evidence="11">Cytochromes P450 are a group of heme-thiolate monooxygenases. They oxidize a variety of structurally unrelated compounds, including steroids, fatty acids, and xenobiotics.</text>
</comment>
<dbReference type="PROSITE" id="PS00086">
    <property type="entry name" value="CYTOCHROME_P450"/>
    <property type="match status" value="1"/>
</dbReference>
<dbReference type="InterPro" id="IPR002401">
    <property type="entry name" value="Cyt_P450_E_grp-I"/>
</dbReference>
<dbReference type="GO" id="GO:0005506">
    <property type="term" value="F:iron ion binding"/>
    <property type="evidence" value="ECO:0007669"/>
    <property type="project" value="InterPro"/>
</dbReference>
<dbReference type="EMBL" id="GEDV01005160">
    <property type="protein sequence ID" value="JAP83397.1"/>
    <property type="molecule type" value="Transcribed_RNA"/>
</dbReference>
<comment type="similarity">
    <text evidence="4 13">Belongs to the cytochrome P450 family.</text>
</comment>
<evidence type="ECO:0000256" key="2">
    <source>
        <dbReference type="ARBA" id="ARBA00004174"/>
    </source>
</evidence>
<dbReference type="InterPro" id="IPR036396">
    <property type="entry name" value="Cyt_P450_sf"/>
</dbReference>
<evidence type="ECO:0000256" key="6">
    <source>
        <dbReference type="ARBA" id="ARBA00022723"/>
    </source>
</evidence>
<keyword evidence="8 13" id="KW-0560">Oxidoreductase</keyword>
<comment type="cofactor">
    <cofactor evidence="1 12">
        <name>heme</name>
        <dbReference type="ChEBI" id="CHEBI:30413"/>
    </cofactor>
</comment>
<keyword evidence="6 12" id="KW-0479">Metal-binding</keyword>
<evidence type="ECO:0000256" key="7">
    <source>
        <dbReference type="ARBA" id="ARBA00022848"/>
    </source>
</evidence>
<evidence type="ECO:0000256" key="13">
    <source>
        <dbReference type="RuleBase" id="RU000461"/>
    </source>
</evidence>
<name>A0A131YWR4_RHIAP</name>
<evidence type="ECO:0000256" key="10">
    <source>
        <dbReference type="ARBA" id="ARBA00023033"/>
    </source>
</evidence>
<reference evidence="14" key="1">
    <citation type="journal article" date="2016" name="Ticks Tick Borne Dis.">
        <title>De novo assembly and annotation of the salivary gland transcriptome of Rhipicephalus appendiculatus male and female ticks during blood feeding.</title>
        <authorList>
            <person name="de Castro M.H."/>
            <person name="de Klerk D."/>
            <person name="Pienaar R."/>
            <person name="Latif A.A."/>
            <person name="Rees D.J."/>
            <person name="Mans B.J."/>
        </authorList>
    </citation>
    <scope>NUCLEOTIDE SEQUENCE</scope>
    <source>
        <tissue evidence="14">Salivary glands</tissue>
    </source>
</reference>
<evidence type="ECO:0000256" key="5">
    <source>
        <dbReference type="ARBA" id="ARBA00022617"/>
    </source>
</evidence>
<dbReference type="InterPro" id="IPR050705">
    <property type="entry name" value="Cytochrome_P450_3A"/>
</dbReference>
<comment type="subcellular location">
    <subcellularLocation>
        <location evidence="3">Endoplasmic reticulum membrane</location>
        <topology evidence="3">Peripheral membrane protein</topology>
    </subcellularLocation>
    <subcellularLocation>
        <location evidence="2">Microsome membrane</location>
        <topology evidence="2">Peripheral membrane protein</topology>
    </subcellularLocation>
</comment>
<dbReference type="InterPro" id="IPR017972">
    <property type="entry name" value="Cyt_P450_CS"/>
</dbReference>
<feature type="binding site" description="axial binding residue" evidence="12">
    <location>
        <position position="458"/>
    </location>
    <ligand>
        <name>heme</name>
        <dbReference type="ChEBI" id="CHEBI:30413"/>
    </ligand>
    <ligandPart>
        <name>Fe</name>
        <dbReference type="ChEBI" id="CHEBI:18248"/>
    </ligandPart>
</feature>
<dbReference type="PRINTS" id="PR00385">
    <property type="entry name" value="P450"/>
</dbReference>
<sequence length="513" mass="58823">MLVTAALLALSLCVVTALFIWRRNHFSYFKKLGIPGPEPNLIWGNLVEYHSMESYKVLGKWIEKYGNVFGFFNGDVPFVVLNDLDFIEYVYVRNFQNFTDRGFNMVKDQMHPVLGKSLSFVGNPEWKDVRSTVAYSMSAAKLKMMMPHLEENADIFIKSLEKYADTDREVHMLPEFEQLSMDYTARGAFGIDEHFQGQLHHPLFKTARAVFRSVMKGPLHMIAQSTTMFRRWMKPFYWLTTVIGEFSLQNLGEETMKIIEMRKKDPSLRKPDILQNLIDAELTNEIASSNGAQRPNGPFKQRQVSSASIASSSITIFVGGFETTSTSLSYIAYTLAKYPDAQEKAREEVLEAVSTTGTLDYDTTMRKLKFLEQVVNETLRLYPPGLIFMTRQAKEDFEFHGIKFKTGTAFMVSQYHLQRDPQYWINPDEFHPDRFAPENEATLRKTAHAPFGLGPRNCVGTRLAMLSLKYTLARMLQKYRLELGPSQMGSMEIGAYSFVSTPGRGPWIKIYRV</sequence>
<evidence type="ECO:0000256" key="9">
    <source>
        <dbReference type="ARBA" id="ARBA00023004"/>
    </source>
</evidence>
<dbReference type="GO" id="GO:0008395">
    <property type="term" value="F:steroid hydroxylase activity"/>
    <property type="evidence" value="ECO:0007669"/>
    <property type="project" value="TreeGrafter"/>
</dbReference>
<organism evidence="14">
    <name type="scientific">Rhipicephalus appendiculatus</name>
    <name type="common">Brown ear tick</name>
    <dbReference type="NCBI Taxonomy" id="34631"/>
    <lineage>
        <taxon>Eukaryota</taxon>
        <taxon>Metazoa</taxon>
        <taxon>Ecdysozoa</taxon>
        <taxon>Arthropoda</taxon>
        <taxon>Chelicerata</taxon>
        <taxon>Arachnida</taxon>
        <taxon>Acari</taxon>
        <taxon>Parasitiformes</taxon>
        <taxon>Ixodida</taxon>
        <taxon>Ixodoidea</taxon>
        <taxon>Ixodidae</taxon>
        <taxon>Rhipicephalinae</taxon>
        <taxon>Rhipicephalus</taxon>
        <taxon>Rhipicephalus</taxon>
    </lineage>
</organism>
<dbReference type="PRINTS" id="PR00463">
    <property type="entry name" value="EP450I"/>
</dbReference>
<dbReference type="AlphaFoldDB" id="A0A131YWR4"/>
<evidence type="ECO:0000256" key="11">
    <source>
        <dbReference type="ARBA" id="ARBA00043906"/>
    </source>
</evidence>
<accession>A0A131YWR4</accession>
<keyword evidence="7" id="KW-0492">Microsome</keyword>
<evidence type="ECO:0000256" key="1">
    <source>
        <dbReference type="ARBA" id="ARBA00001971"/>
    </source>
</evidence>
<dbReference type="PANTHER" id="PTHR24302:SF15">
    <property type="entry name" value="FATTY-ACID PEROXYGENASE"/>
    <property type="match status" value="1"/>
</dbReference>
<evidence type="ECO:0000256" key="8">
    <source>
        <dbReference type="ARBA" id="ARBA00023002"/>
    </source>
</evidence>
<dbReference type="PANTHER" id="PTHR24302">
    <property type="entry name" value="CYTOCHROME P450 FAMILY 3"/>
    <property type="match status" value="1"/>
</dbReference>
<dbReference type="GO" id="GO:0016705">
    <property type="term" value="F:oxidoreductase activity, acting on paired donors, with incorporation or reduction of molecular oxygen"/>
    <property type="evidence" value="ECO:0007669"/>
    <property type="project" value="InterPro"/>
</dbReference>
<dbReference type="FunFam" id="1.10.630.10:FF:000182">
    <property type="entry name" value="Cytochrome P450 3A4"/>
    <property type="match status" value="1"/>
</dbReference>
<dbReference type="InterPro" id="IPR001128">
    <property type="entry name" value="Cyt_P450"/>
</dbReference>
<dbReference type="Gene3D" id="1.10.630.10">
    <property type="entry name" value="Cytochrome P450"/>
    <property type="match status" value="1"/>
</dbReference>
<dbReference type="GO" id="GO:0005789">
    <property type="term" value="C:endoplasmic reticulum membrane"/>
    <property type="evidence" value="ECO:0007669"/>
    <property type="project" value="UniProtKB-SubCell"/>
</dbReference>
<evidence type="ECO:0000256" key="4">
    <source>
        <dbReference type="ARBA" id="ARBA00010617"/>
    </source>
</evidence>
<dbReference type="Pfam" id="PF00067">
    <property type="entry name" value="p450"/>
    <property type="match status" value="1"/>
</dbReference>
<keyword evidence="9 12" id="KW-0408">Iron</keyword>
<keyword evidence="5 12" id="KW-0349">Heme</keyword>
<dbReference type="SUPFAM" id="SSF48264">
    <property type="entry name" value="Cytochrome P450"/>
    <property type="match status" value="1"/>
</dbReference>
<evidence type="ECO:0000256" key="12">
    <source>
        <dbReference type="PIRSR" id="PIRSR602401-1"/>
    </source>
</evidence>
<proteinExistence type="inferred from homology"/>
<keyword evidence="10 13" id="KW-0503">Monooxygenase</keyword>
<protein>
    <submittedName>
        <fullName evidence="14">Cytochrome P450, family 3, subfamily A</fullName>
    </submittedName>
</protein>
<dbReference type="GO" id="GO:0020037">
    <property type="term" value="F:heme binding"/>
    <property type="evidence" value="ECO:0007669"/>
    <property type="project" value="InterPro"/>
</dbReference>
<evidence type="ECO:0000313" key="14">
    <source>
        <dbReference type="EMBL" id="JAP83397.1"/>
    </source>
</evidence>
<evidence type="ECO:0000256" key="3">
    <source>
        <dbReference type="ARBA" id="ARBA00004406"/>
    </source>
</evidence>
<keyword evidence="7" id="KW-0256">Endoplasmic reticulum</keyword>